<keyword evidence="1" id="KW-1133">Transmembrane helix</keyword>
<protein>
    <recommendedName>
        <fullName evidence="4">Calcineurin-like phosphoesterase domain-containing protein</fullName>
    </recommendedName>
</protein>
<organism evidence="2 3">
    <name type="scientific">Citrus sinensis</name>
    <name type="common">Sweet orange</name>
    <name type="synonym">Citrus aurantium var. sinensis</name>
    <dbReference type="NCBI Taxonomy" id="2711"/>
    <lineage>
        <taxon>Eukaryota</taxon>
        <taxon>Viridiplantae</taxon>
        <taxon>Streptophyta</taxon>
        <taxon>Embryophyta</taxon>
        <taxon>Tracheophyta</taxon>
        <taxon>Spermatophyta</taxon>
        <taxon>Magnoliopsida</taxon>
        <taxon>eudicotyledons</taxon>
        <taxon>Gunneridae</taxon>
        <taxon>Pentapetalae</taxon>
        <taxon>rosids</taxon>
        <taxon>malvids</taxon>
        <taxon>Sapindales</taxon>
        <taxon>Rutaceae</taxon>
        <taxon>Aurantioideae</taxon>
        <taxon>Citrus</taxon>
    </lineage>
</organism>
<keyword evidence="1" id="KW-0472">Membrane</keyword>
<accession>A0A067H027</accession>
<keyword evidence="3" id="KW-1185">Reference proteome</keyword>
<name>A0A067H027_CITSI</name>
<dbReference type="PANTHER" id="PTHR34211:SF3">
    <property type="entry name" value="CALCINEURIN-LIKE METALLO-PHOSPHOESTERASE SUPERFAMILY PROTEIN"/>
    <property type="match status" value="1"/>
</dbReference>
<reference evidence="2 3" key="1">
    <citation type="submission" date="2014-04" db="EMBL/GenBank/DDBJ databases">
        <authorList>
            <consortium name="International Citrus Genome Consortium"/>
            <person name="Gmitter F."/>
            <person name="Chen C."/>
            <person name="Farmerie W."/>
            <person name="Harkins T."/>
            <person name="Desany B."/>
            <person name="Mohiuddin M."/>
            <person name="Kodira C."/>
            <person name="Borodovsky M."/>
            <person name="Lomsadze A."/>
            <person name="Burns P."/>
            <person name="Jenkins J."/>
            <person name="Prochnik S."/>
            <person name="Shu S."/>
            <person name="Chapman J."/>
            <person name="Pitluck S."/>
            <person name="Schmutz J."/>
            <person name="Rokhsar D."/>
        </authorList>
    </citation>
    <scope>NUCLEOTIDE SEQUENCE</scope>
</reference>
<dbReference type="PANTHER" id="PTHR34211">
    <property type="entry name" value="CALCINEURIN-LIKE METALLO-PHOSPHOESTERASE SUPERFAMILY PROTEIN"/>
    <property type="match status" value="1"/>
</dbReference>
<evidence type="ECO:0008006" key="4">
    <source>
        <dbReference type="Google" id="ProtNLM"/>
    </source>
</evidence>
<keyword evidence="1" id="KW-0812">Transmembrane</keyword>
<feature type="transmembrane region" description="Helical" evidence="1">
    <location>
        <begin position="125"/>
        <end position="143"/>
    </location>
</feature>
<dbReference type="EMBL" id="KK784874">
    <property type="protein sequence ID" value="KDO84265.1"/>
    <property type="molecule type" value="Genomic_DNA"/>
</dbReference>
<evidence type="ECO:0000313" key="2">
    <source>
        <dbReference type="EMBL" id="KDO84265.1"/>
    </source>
</evidence>
<proteinExistence type="predicted"/>
<feature type="transmembrane region" description="Helical" evidence="1">
    <location>
        <begin position="283"/>
        <end position="311"/>
    </location>
</feature>
<dbReference type="AlphaFoldDB" id="A0A067H027"/>
<gene>
    <name evidence="2" type="ORF">CISIN_1g0017372mg</name>
</gene>
<evidence type="ECO:0000256" key="1">
    <source>
        <dbReference type="SAM" id="Phobius"/>
    </source>
</evidence>
<sequence>VGERDSVIIMTHEPNWLLDWYFNNVSGKNVKHLICDYLKGRCKLRIAGDMHHYMRHSYVPSDGPVYVQHLLVNGCGGAFLHPTHVFSNFRKFYGTTYESKAAYPSFEDSSRIALGNILKFRKKNWQFDFIGGIVYFVLVFSMFPQCELNHILREDSFSGHLRSFFGTVWNAFMYVLEHSYVSFAAAALILMLLLELGVETCIQHKLLATSGYHTLYQWYRSVESEHFPDPTGLRARIEQWTFGLYPACIKYLMSAFDIPEVMAVTRSNICKNGMQSLSRGGAVIYYASVFLYFWVFSTPVVSLVLGSYLYICVNWLHLHFDEAFSSLRIANYKAFTRFHINHDGDLEVYTLAVDKVPKEWELDPDWDGELKQPQQLSHLRRFPSKWRAASAHQDPLNTVKIIDHFVIQQTEKPDLGASNRSVTC</sequence>
<evidence type="ECO:0000313" key="3">
    <source>
        <dbReference type="Proteomes" id="UP000027120"/>
    </source>
</evidence>
<dbReference type="Proteomes" id="UP000027120">
    <property type="component" value="Unassembled WGS sequence"/>
</dbReference>
<feature type="transmembrane region" description="Helical" evidence="1">
    <location>
        <begin position="179"/>
        <end position="198"/>
    </location>
</feature>
<feature type="non-terminal residue" evidence="2">
    <location>
        <position position="1"/>
    </location>
</feature>